<evidence type="ECO:0000313" key="4">
    <source>
        <dbReference type="Proteomes" id="UP001107961"/>
    </source>
</evidence>
<reference evidence="3" key="1">
    <citation type="submission" date="2022-01" db="EMBL/GenBank/DDBJ databases">
        <authorList>
            <person name="Karlyshev A.V."/>
            <person name="Jaspars M."/>
        </authorList>
    </citation>
    <scope>NUCLEOTIDE SEQUENCE</scope>
    <source>
        <strain evidence="3">AGSA3-2</strain>
    </source>
</reference>
<dbReference type="CDD" id="cd13666">
    <property type="entry name" value="PBP2_TRAP_DctP_like_1"/>
    <property type="match status" value="1"/>
</dbReference>
<keyword evidence="4" id="KW-1185">Reference proteome</keyword>
<dbReference type="InterPro" id="IPR018389">
    <property type="entry name" value="DctP_fam"/>
</dbReference>
<evidence type="ECO:0000313" key="3">
    <source>
        <dbReference type="EMBL" id="MCE7511368.1"/>
    </source>
</evidence>
<feature type="chain" id="PRO_5040490119" evidence="2">
    <location>
        <begin position="26"/>
        <end position="381"/>
    </location>
</feature>
<gene>
    <name evidence="3" type="ORF">LZG35_22265</name>
</gene>
<dbReference type="GO" id="GO:0055085">
    <property type="term" value="P:transmembrane transport"/>
    <property type="evidence" value="ECO:0007669"/>
    <property type="project" value="InterPro"/>
</dbReference>
<comment type="caution">
    <text evidence="3">The sequence shown here is derived from an EMBL/GenBank/DDBJ whole genome shotgun (WGS) entry which is preliminary data.</text>
</comment>
<name>A0A9Q3W908_9GAMM</name>
<evidence type="ECO:0000256" key="2">
    <source>
        <dbReference type="SAM" id="SignalP"/>
    </source>
</evidence>
<proteinExistence type="predicted"/>
<dbReference type="Gene3D" id="3.40.190.170">
    <property type="entry name" value="Bacterial extracellular solute-binding protein, family 7"/>
    <property type="match status" value="1"/>
</dbReference>
<evidence type="ECO:0000256" key="1">
    <source>
        <dbReference type="ARBA" id="ARBA00022729"/>
    </source>
</evidence>
<keyword evidence="1 2" id="KW-0732">Signal</keyword>
<dbReference type="EMBL" id="JAJVKT010000057">
    <property type="protein sequence ID" value="MCE7511368.1"/>
    <property type="molecule type" value="Genomic_DNA"/>
</dbReference>
<organism evidence="3 4">
    <name type="scientific">Alloalcanivorax xenomutans</name>
    <dbReference type="NCBI Taxonomy" id="1094342"/>
    <lineage>
        <taxon>Bacteria</taxon>
        <taxon>Pseudomonadati</taxon>
        <taxon>Pseudomonadota</taxon>
        <taxon>Gammaproteobacteria</taxon>
        <taxon>Oceanospirillales</taxon>
        <taxon>Alcanivoracaceae</taxon>
        <taxon>Alloalcanivorax</taxon>
    </lineage>
</organism>
<dbReference type="NCBIfam" id="NF037995">
    <property type="entry name" value="TRAP_S1"/>
    <property type="match status" value="1"/>
</dbReference>
<accession>A0A9Q3W908</accession>
<feature type="signal peptide" evidence="2">
    <location>
        <begin position="1"/>
        <end position="25"/>
    </location>
</feature>
<dbReference type="AlphaFoldDB" id="A0A9Q3W908"/>
<dbReference type="Pfam" id="PF03480">
    <property type="entry name" value="DctP"/>
    <property type="match status" value="1"/>
</dbReference>
<dbReference type="PANTHER" id="PTHR33376:SF15">
    <property type="entry name" value="BLL6794 PROTEIN"/>
    <property type="match status" value="1"/>
</dbReference>
<dbReference type="PANTHER" id="PTHR33376">
    <property type="match status" value="1"/>
</dbReference>
<protein>
    <submittedName>
        <fullName evidence="3">C4-dicarboxylate TRAP transporter substrate-binding protein</fullName>
    </submittedName>
</protein>
<dbReference type="InterPro" id="IPR038404">
    <property type="entry name" value="TRAP_DctP_sf"/>
</dbReference>
<sequence length="381" mass="40839">MKRFTTLLASAALAGVTALTSTAQAESLRFAVGFPSASANVDAAKAYAKAVADYSGGDLEIKIYELSLLNLAEMSGGLKQGIADVGYLLTPYFPAEYPNINMAAELSMLLALNDPTGNEGLAYAGAMSEYIMLHCDDCVAELKQQNQVFTGGGASPQYGLLCTTPVTAAADLKGKRLRAGGAQWARWAKHFEATPVSLPGNEIFEALNQGVVDCTIQSAAELSGLGLMDAVSDITMSVPGGVFGGSGPANINQKVWQDLDADQRKALLHAGTVMSANAAVLYRDYGERDLKAAEQRGAKRHEASEALIAASRDFVRQDAKNIVQYYEEKHQVRDAAGKIEVMRPLVKKWLELTADIDSTEALADLYWQEVQSKVDVDRYGL</sequence>
<dbReference type="RefSeq" id="WP_063140685.1">
    <property type="nucleotide sequence ID" value="NZ_CP012331.1"/>
</dbReference>
<dbReference type="Proteomes" id="UP001107961">
    <property type="component" value="Unassembled WGS sequence"/>
</dbReference>